<evidence type="ECO:0000256" key="2">
    <source>
        <dbReference type="SAM" id="MobiDB-lite"/>
    </source>
</evidence>
<evidence type="ECO:0000313" key="3">
    <source>
        <dbReference type="EMBL" id="CAG6655161.1"/>
    </source>
</evidence>
<accession>A0A8D8RQK1</accession>
<dbReference type="EMBL" id="HBUF01180317">
    <property type="protein sequence ID" value="CAG6655161.1"/>
    <property type="molecule type" value="Transcribed_RNA"/>
</dbReference>
<proteinExistence type="predicted"/>
<feature type="compositionally biased region" description="Gly residues" evidence="2">
    <location>
        <begin position="1800"/>
        <end position="1814"/>
    </location>
</feature>
<feature type="compositionally biased region" description="Polar residues" evidence="2">
    <location>
        <begin position="902"/>
        <end position="913"/>
    </location>
</feature>
<feature type="coiled-coil region" evidence="1">
    <location>
        <begin position="185"/>
        <end position="268"/>
    </location>
</feature>
<feature type="coiled-coil region" evidence="1">
    <location>
        <begin position="565"/>
        <end position="592"/>
    </location>
</feature>
<evidence type="ECO:0000256" key="1">
    <source>
        <dbReference type="SAM" id="Coils"/>
    </source>
</evidence>
<protein>
    <submittedName>
        <fullName evidence="3">Uncharacterized protein</fullName>
    </submittedName>
</protein>
<feature type="region of interest" description="Disordered" evidence="2">
    <location>
        <begin position="1793"/>
        <end position="1814"/>
    </location>
</feature>
<reference evidence="3" key="1">
    <citation type="submission" date="2021-05" db="EMBL/GenBank/DDBJ databases">
        <authorList>
            <person name="Alioto T."/>
            <person name="Alioto T."/>
            <person name="Gomez Garrido J."/>
        </authorList>
    </citation>
    <scope>NUCLEOTIDE SEQUENCE</scope>
</reference>
<organism evidence="3">
    <name type="scientific">Cacopsylla melanoneura</name>
    <dbReference type="NCBI Taxonomy" id="428564"/>
    <lineage>
        <taxon>Eukaryota</taxon>
        <taxon>Metazoa</taxon>
        <taxon>Ecdysozoa</taxon>
        <taxon>Arthropoda</taxon>
        <taxon>Hexapoda</taxon>
        <taxon>Insecta</taxon>
        <taxon>Pterygota</taxon>
        <taxon>Neoptera</taxon>
        <taxon>Paraneoptera</taxon>
        <taxon>Hemiptera</taxon>
        <taxon>Sternorrhyncha</taxon>
        <taxon>Psylloidea</taxon>
        <taxon>Psyllidae</taxon>
        <taxon>Psyllinae</taxon>
        <taxon>Cacopsylla</taxon>
    </lineage>
</organism>
<feature type="region of interest" description="Disordered" evidence="2">
    <location>
        <begin position="1004"/>
        <end position="1033"/>
    </location>
</feature>
<feature type="coiled-coil region" evidence="1">
    <location>
        <begin position="335"/>
        <end position="362"/>
    </location>
</feature>
<name>A0A8D8RQK1_9HEMI</name>
<keyword evidence="1" id="KW-0175">Coiled coil</keyword>
<feature type="compositionally biased region" description="Basic and acidic residues" evidence="2">
    <location>
        <begin position="1015"/>
        <end position="1033"/>
    </location>
</feature>
<feature type="region of interest" description="Disordered" evidence="2">
    <location>
        <begin position="902"/>
        <end position="927"/>
    </location>
</feature>
<sequence>MTLASRFRGRGVDSRPGRNILKRKNSFPKRLAVFFPFVLRFLRTKKEKEEAATEKSRPKREIEHDGILKGFQMKKDDKLMTDLRPHKISFRGKRENQGGHQQHSLKLNNIIAKVLRRKRAVDLTDEEYRAQLQRNLEVYGLIDEWKEKQVELAMVPSKERYLLNQIDELRNKMNMSHGQNDPYYKAAVTEAIRREKEEAKLYEKEINEWWSKERKERRAYEKEHIEKYMNQTQAEHDKHEDEEEAMKQAQLKEIRENHEKEMAERKAKGLPPDDYEQMLPIAKAEMEAEQKMYEKERENCPKTVDEFQKEFDGDVDLDQLRKNLEVYDLIEKWKKRQAKKEKEEAENQKTRKKREVVNVLKRLKRRIGKDSNGDYVEDMSRYHEGKRIHQQLDHDMKKYKDQGESDGAMSEVCREVMQKNNKFDQPDYRRKRDIHTNPKRQNKHSILNSKTALNMIKQNLELLKEHEKNDVKRPNVVHKNNLELEDFNYVRHENTSIYEYVYDNPNSQEATTITEQVNNKQRKAQDEFITDSVSSVSEEKFTGESSTQEQAEYKKKYPNRIMCCRDSLETKIQQMRKKKAAKLRRVRRAESENNTNIDIDNKEFNKQVDAMVEEHARKQKLFTGTPKKRPTAASEYPTKDDFVPFNRMTSGELKKFEEEDTARNRFGFFKMVNEVFGQKTTTLSESDEYGSFAKELLQRTTTTTTTTTSTKSPEERSQDKIQNLKVYIKTKLEDTAKKFSDALQFLDTTTSSAATTSESKATSHIADYYTLTYPPNPDDLLHKKNVTFAFGDSTMETTTPEVFTFSPLYTFIQHYNKYEDDPAVKEPAVIFSLTHPDYDTYSPMYKFHRYYHTLNESVDARTTETTAFAFERKDPTESFSLPTFEPEATVFIYNGFKTTEQTNTASQTGTTVSLKPEGKPTTTPDFEEGLLDELSDIRKFKPPNLEEIKKYIDSVTKHHEKFCKENFEWDSENSAYTLIEEEATTPTLSQKQREEDKAFIEALQKDGIRPSSGKPLEKDHETTKASDDKKETTVHQKEFNSFLQSLLSEHSNSSYPKQDVQLISKLINIFNNNSTAPPQQTTQDKNQLKKTLQNVLHKYSEEVLKSDKISNSTRKKFWKMKNMVRVLLENYVPNQNLDWDPVVKSPELDTQEKQRTFTDPEDYPINLRKQLNQALANFSDENESHQKRLKTMVHRILRNSFEHMHSSDVADEKVFTTSEDDEDSDIINDVCTDRRFKTDFRRGLKNLLRQYSKEVLGKTKDFTSREKRVNQNMLKILRTAVESYSFGPEADRLAHFFVTVSKEEAVTRKVTLDPNADIKKDLRAQVEHYMKTYRERGGEDSLEKDTNGKLKKLVWELLEDNSFEYTNSDIMEGNVKRLRTEPDPETEPTVTVLNTEERQEVEAERRLRTPTYDYYDSGEELHKYKGPADKTTLDYHELYKAKVTKKTTTTLSESQQARNEKFFKNMDIMQEHIDQQVEEHEKKIKQYGPIPKTPRITTRDYMETDETSEEEPITYRTLGPTVPRMEVDFSDSRQFEIPFYGITVTKSTMHSNENYYTPGQGFENRSTVPHSDEVRRARMSFRYDLANPALANATNVHVIGLDMLTPPSTTVDYGAFYRRRMRKTTTQEPIPTKDSAQRARDREIFLAQQEAFDAHINETVIQYAAGRQHRVTKVRPIETTMDSDLTEETSEEEPITYRTREPTVPRVEMDFSDSREYYVPILGITLTTGTRYCYTPGEGFENRTTIPPENEYERAKWRFKYDPWSEINRQMMEDAAQTAGQTTPLSQNTATKIRSDKGGQQAGKGPTSGSGSGGLFNSWKRKWFGSKLYNKTVGHWKRIVNDGSGSQQWKAKVDDLIKNGTNALKSKVDTLVNNGTRNEWWKSN</sequence>